<reference evidence="5 6" key="1">
    <citation type="submission" date="2024-01" db="EMBL/GenBank/DDBJ databases">
        <title>The genome of the rayed Mediterranean limpet Patella caerulea (Linnaeus, 1758).</title>
        <authorList>
            <person name="Anh-Thu Weber A."/>
            <person name="Halstead-Nussloch G."/>
        </authorList>
    </citation>
    <scope>NUCLEOTIDE SEQUENCE [LARGE SCALE GENOMIC DNA]</scope>
    <source>
        <strain evidence="5">AATW-2023a</strain>
        <tissue evidence="5">Whole specimen</tissue>
    </source>
</reference>
<feature type="domain" description="DDE Tnp4" evidence="3">
    <location>
        <begin position="146"/>
        <end position="305"/>
    </location>
</feature>
<dbReference type="Pfam" id="PF13359">
    <property type="entry name" value="DDE_Tnp_4"/>
    <property type="match status" value="1"/>
</dbReference>
<keyword evidence="2" id="KW-0479">Metal-binding</keyword>
<proteinExistence type="predicted"/>
<evidence type="ECO:0008006" key="7">
    <source>
        <dbReference type="Google" id="ProtNLM"/>
    </source>
</evidence>
<evidence type="ECO:0000313" key="6">
    <source>
        <dbReference type="Proteomes" id="UP001347796"/>
    </source>
</evidence>
<dbReference type="GO" id="GO:0046872">
    <property type="term" value="F:metal ion binding"/>
    <property type="evidence" value="ECO:0007669"/>
    <property type="project" value="UniProtKB-KW"/>
</dbReference>
<dbReference type="Proteomes" id="UP001347796">
    <property type="component" value="Unassembled WGS sequence"/>
</dbReference>
<dbReference type="EMBL" id="JAZGQO010000008">
    <property type="protein sequence ID" value="KAK6179742.1"/>
    <property type="molecule type" value="Genomic_DNA"/>
</dbReference>
<sequence>MKFGIERFCMNDDMVLFYTGFGDYNNFLSVFNALQPTAVNMIRWSQVQRQRNQSSQFNNTAFRSESLLLIDQFFMFLCRVRQGFSENDLAVRFDISISSVRKFIMTWSNYLYVMLGLLPIWPDKSTINKYIPECFKVLYPNVRVILDCTEIRVQTPSSKVRNSEMYSNYKSHTTMKGLLGIKPNGMISFISSLYTGSISDKEITRLSGIIDLLDVGDDVMVDKGFLIQDLLTPKRAKIVIPPFLRQRDQFTKEQVKETQEIARLRIHLERAIRRCKEYHIFDSVIPLTTAGSIDQIWTVCCLLTNFHGKLF</sequence>
<feature type="domain" description="Transposase Helix-turn-helix" evidence="4">
    <location>
        <begin position="67"/>
        <end position="115"/>
    </location>
</feature>
<gene>
    <name evidence="5" type="ORF">SNE40_012032</name>
</gene>
<accession>A0AAN8PKP5</accession>
<evidence type="ECO:0000313" key="5">
    <source>
        <dbReference type="EMBL" id="KAK6179742.1"/>
    </source>
</evidence>
<keyword evidence="6" id="KW-1185">Reference proteome</keyword>
<evidence type="ECO:0000259" key="3">
    <source>
        <dbReference type="Pfam" id="PF13359"/>
    </source>
</evidence>
<dbReference type="PANTHER" id="PTHR23080:SF133">
    <property type="entry name" value="SI:CH211-262I1.5-RELATED"/>
    <property type="match status" value="1"/>
</dbReference>
<evidence type="ECO:0000256" key="2">
    <source>
        <dbReference type="ARBA" id="ARBA00022723"/>
    </source>
</evidence>
<dbReference type="AlphaFoldDB" id="A0AAN8PKP5"/>
<evidence type="ECO:0000259" key="4">
    <source>
        <dbReference type="Pfam" id="PF13613"/>
    </source>
</evidence>
<dbReference type="PANTHER" id="PTHR23080">
    <property type="entry name" value="THAP DOMAIN PROTEIN"/>
    <property type="match status" value="1"/>
</dbReference>
<protein>
    <recommendedName>
        <fullName evidence="7">DDE Tnp4 domain-containing protein</fullName>
    </recommendedName>
</protein>
<dbReference type="InterPro" id="IPR027805">
    <property type="entry name" value="Transposase_HTH_dom"/>
</dbReference>
<organism evidence="5 6">
    <name type="scientific">Patella caerulea</name>
    <name type="common">Rayed Mediterranean limpet</name>
    <dbReference type="NCBI Taxonomy" id="87958"/>
    <lineage>
        <taxon>Eukaryota</taxon>
        <taxon>Metazoa</taxon>
        <taxon>Spiralia</taxon>
        <taxon>Lophotrochozoa</taxon>
        <taxon>Mollusca</taxon>
        <taxon>Gastropoda</taxon>
        <taxon>Patellogastropoda</taxon>
        <taxon>Patelloidea</taxon>
        <taxon>Patellidae</taxon>
        <taxon>Patella</taxon>
    </lineage>
</organism>
<comment type="caution">
    <text evidence="5">The sequence shown here is derived from an EMBL/GenBank/DDBJ whole genome shotgun (WGS) entry which is preliminary data.</text>
</comment>
<dbReference type="InterPro" id="IPR027806">
    <property type="entry name" value="HARBI1_dom"/>
</dbReference>
<name>A0AAN8PKP5_PATCE</name>
<comment type="cofactor">
    <cofactor evidence="1">
        <name>a divalent metal cation</name>
        <dbReference type="ChEBI" id="CHEBI:60240"/>
    </cofactor>
</comment>
<dbReference type="Pfam" id="PF13613">
    <property type="entry name" value="HTH_Tnp_4"/>
    <property type="match status" value="1"/>
</dbReference>
<evidence type="ECO:0000256" key="1">
    <source>
        <dbReference type="ARBA" id="ARBA00001968"/>
    </source>
</evidence>